<keyword evidence="2" id="KW-0479">Metal-binding</keyword>
<dbReference type="InterPro" id="IPR036163">
    <property type="entry name" value="HMA_dom_sf"/>
</dbReference>
<sequence length="128" mass="14153">MTKRTVLRVDVSCQKCKRQLLLSVSKLEGVDKMEIDAGKSTLVVTGDADPIDIIVQTRKKCKYAQVITIGPPPDPPKSGGDQKKKEKEEKKPNQKAQSKAHIHDPSTCIVCEQMGLHRDDPLLSCSIM</sequence>
<protein>
    <recommendedName>
        <fullName evidence="7">HMA domain-containing protein</fullName>
    </recommendedName>
</protein>
<comment type="caution">
    <text evidence="8">The sequence shown here is derived from an EMBL/GenBank/DDBJ whole genome shotgun (WGS) entry which is preliminary data.</text>
</comment>
<keyword evidence="1" id="KW-0488">Methylation</keyword>
<dbReference type="EMBL" id="JAUJYO010000001">
    <property type="protein sequence ID" value="KAK1326631.1"/>
    <property type="molecule type" value="Genomic_DNA"/>
</dbReference>
<dbReference type="AlphaFoldDB" id="A0AAV9FKN1"/>
<evidence type="ECO:0000256" key="3">
    <source>
        <dbReference type="ARBA" id="ARBA00023288"/>
    </source>
</evidence>
<dbReference type="SUPFAM" id="SSF55008">
    <property type="entry name" value="HMA, heavy metal-associated domain"/>
    <property type="match status" value="1"/>
</dbReference>
<evidence type="ECO:0000259" key="7">
    <source>
        <dbReference type="PROSITE" id="PS50846"/>
    </source>
</evidence>
<evidence type="ECO:0000256" key="1">
    <source>
        <dbReference type="ARBA" id="ARBA00022481"/>
    </source>
</evidence>
<evidence type="ECO:0000313" key="8">
    <source>
        <dbReference type="EMBL" id="KAK1326631.1"/>
    </source>
</evidence>
<dbReference type="PANTHER" id="PTHR45811:SF13">
    <property type="entry name" value="OS04G0661100 PROTEIN"/>
    <property type="match status" value="1"/>
</dbReference>
<comment type="similarity">
    <text evidence="5">Belongs to the HIPP family.</text>
</comment>
<dbReference type="PROSITE" id="PS50846">
    <property type="entry name" value="HMA_2"/>
    <property type="match status" value="1"/>
</dbReference>
<dbReference type="Proteomes" id="UP001180020">
    <property type="component" value="Unassembled WGS sequence"/>
</dbReference>
<dbReference type="InterPro" id="IPR006121">
    <property type="entry name" value="HMA_dom"/>
</dbReference>
<proteinExistence type="inferred from homology"/>
<organism evidence="8 9">
    <name type="scientific">Acorus calamus</name>
    <name type="common">Sweet flag</name>
    <dbReference type="NCBI Taxonomy" id="4465"/>
    <lineage>
        <taxon>Eukaryota</taxon>
        <taxon>Viridiplantae</taxon>
        <taxon>Streptophyta</taxon>
        <taxon>Embryophyta</taxon>
        <taxon>Tracheophyta</taxon>
        <taxon>Spermatophyta</taxon>
        <taxon>Magnoliopsida</taxon>
        <taxon>Liliopsida</taxon>
        <taxon>Acoraceae</taxon>
        <taxon>Acorus</taxon>
    </lineage>
</organism>
<evidence type="ECO:0000256" key="2">
    <source>
        <dbReference type="ARBA" id="ARBA00022723"/>
    </source>
</evidence>
<gene>
    <name evidence="8" type="ORF">QJS10_CPA01g03020</name>
</gene>
<name>A0AAV9FKN1_ACOCL</name>
<keyword evidence="9" id="KW-1185">Reference proteome</keyword>
<dbReference type="Pfam" id="PF00403">
    <property type="entry name" value="HMA"/>
    <property type="match status" value="1"/>
</dbReference>
<keyword evidence="4" id="KW-0636">Prenylation</keyword>
<keyword evidence="3" id="KW-0449">Lipoprotein</keyword>
<dbReference type="Gene3D" id="3.30.70.100">
    <property type="match status" value="1"/>
</dbReference>
<evidence type="ECO:0000256" key="5">
    <source>
        <dbReference type="ARBA" id="ARBA00024045"/>
    </source>
</evidence>
<dbReference type="PANTHER" id="PTHR45811">
    <property type="entry name" value="COPPER TRANSPORT PROTEIN FAMILY-RELATED"/>
    <property type="match status" value="1"/>
</dbReference>
<accession>A0AAV9FKN1</accession>
<dbReference type="InterPro" id="IPR051863">
    <property type="entry name" value="HIPP"/>
</dbReference>
<evidence type="ECO:0000313" key="9">
    <source>
        <dbReference type="Proteomes" id="UP001180020"/>
    </source>
</evidence>
<evidence type="ECO:0000256" key="4">
    <source>
        <dbReference type="ARBA" id="ARBA00023289"/>
    </source>
</evidence>
<reference evidence="8" key="2">
    <citation type="submission" date="2023-06" db="EMBL/GenBank/DDBJ databases">
        <authorList>
            <person name="Ma L."/>
            <person name="Liu K.-W."/>
            <person name="Li Z."/>
            <person name="Hsiao Y.-Y."/>
            <person name="Qi Y."/>
            <person name="Fu T."/>
            <person name="Tang G."/>
            <person name="Zhang D."/>
            <person name="Sun W.-H."/>
            <person name="Liu D.-K."/>
            <person name="Li Y."/>
            <person name="Chen G.-Z."/>
            <person name="Liu X.-D."/>
            <person name="Liao X.-Y."/>
            <person name="Jiang Y.-T."/>
            <person name="Yu X."/>
            <person name="Hao Y."/>
            <person name="Huang J."/>
            <person name="Zhao X.-W."/>
            <person name="Ke S."/>
            <person name="Chen Y.-Y."/>
            <person name="Wu W.-L."/>
            <person name="Hsu J.-L."/>
            <person name="Lin Y.-F."/>
            <person name="Huang M.-D."/>
            <person name="Li C.-Y."/>
            <person name="Huang L."/>
            <person name="Wang Z.-W."/>
            <person name="Zhao X."/>
            <person name="Zhong W.-Y."/>
            <person name="Peng D.-H."/>
            <person name="Ahmad S."/>
            <person name="Lan S."/>
            <person name="Zhang J.-S."/>
            <person name="Tsai W.-C."/>
            <person name="Van De Peer Y."/>
            <person name="Liu Z.-J."/>
        </authorList>
    </citation>
    <scope>NUCLEOTIDE SEQUENCE</scope>
    <source>
        <strain evidence="8">CP</strain>
        <tissue evidence="8">Leaves</tissue>
    </source>
</reference>
<evidence type="ECO:0000256" key="6">
    <source>
        <dbReference type="SAM" id="MobiDB-lite"/>
    </source>
</evidence>
<feature type="region of interest" description="Disordered" evidence="6">
    <location>
        <begin position="65"/>
        <end position="101"/>
    </location>
</feature>
<dbReference type="GO" id="GO:0046872">
    <property type="term" value="F:metal ion binding"/>
    <property type="evidence" value="ECO:0007669"/>
    <property type="project" value="UniProtKB-KW"/>
</dbReference>
<feature type="domain" description="HMA" evidence="7">
    <location>
        <begin position="2"/>
        <end position="69"/>
    </location>
</feature>
<reference evidence="8" key="1">
    <citation type="journal article" date="2023" name="Nat. Commun.">
        <title>Diploid and tetraploid genomes of Acorus and the evolution of monocots.</title>
        <authorList>
            <person name="Ma L."/>
            <person name="Liu K.W."/>
            <person name="Li Z."/>
            <person name="Hsiao Y.Y."/>
            <person name="Qi Y."/>
            <person name="Fu T."/>
            <person name="Tang G.D."/>
            <person name="Zhang D."/>
            <person name="Sun W.H."/>
            <person name="Liu D.K."/>
            <person name="Li Y."/>
            <person name="Chen G.Z."/>
            <person name="Liu X.D."/>
            <person name="Liao X.Y."/>
            <person name="Jiang Y.T."/>
            <person name="Yu X."/>
            <person name="Hao Y."/>
            <person name="Huang J."/>
            <person name="Zhao X.W."/>
            <person name="Ke S."/>
            <person name="Chen Y.Y."/>
            <person name="Wu W.L."/>
            <person name="Hsu J.L."/>
            <person name="Lin Y.F."/>
            <person name="Huang M.D."/>
            <person name="Li C.Y."/>
            <person name="Huang L."/>
            <person name="Wang Z.W."/>
            <person name="Zhao X."/>
            <person name="Zhong W.Y."/>
            <person name="Peng D.H."/>
            <person name="Ahmad S."/>
            <person name="Lan S."/>
            <person name="Zhang J.S."/>
            <person name="Tsai W.C."/>
            <person name="Van de Peer Y."/>
            <person name="Liu Z.J."/>
        </authorList>
    </citation>
    <scope>NUCLEOTIDE SEQUENCE</scope>
    <source>
        <strain evidence="8">CP</strain>
    </source>
</reference>
<feature type="compositionally biased region" description="Basic and acidic residues" evidence="6">
    <location>
        <begin position="80"/>
        <end position="92"/>
    </location>
</feature>